<dbReference type="STRING" id="1188319.OYT1_00302"/>
<keyword evidence="1" id="KW-0732">Signal</keyword>
<evidence type="ECO:0000313" key="3">
    <source>
        <dbReference type="Proteomes" id="UP000033070"/>
    </source>
</evidence>
<organism evidence="2 3">
    <name type="scientific">Ferriphaselus amnicola</name>
    <dbReference type="NCBI Taxonomy" id="1188319"/>
    <lineage>
        <taxon>Bacteria</taxon>
        <taxon>Pseudomonadati</taxon>
        <taxon>Pseudomonadota</taxon>
        <taxon>Betaproteobacteria</taxon>
        <taxon>Nitrosomonadales</taxon>
        <taxon>Gallionellaceae</taxon>
        <taxon>Ferriphaselus</taxon>
    </lineage>
</organism>
<evidence type="ECO:0000313" key="2">
    <source>
        <dbReference type="EMBL" id="BBE50023.1"/>
    </source>
</evidence>
<feature type="signal peptide" evidence="1">
    <location>
        <begin position="1"/>
        <end position="20"/>
    </location>
</feature>
<evidence type="ECO:0000256" key="1">
    <source>
        <dbReference type="SAM" id="SignalP"/>
    </source>
</evidence>
<name>A0A2Z6G9D2_9PROT</name>
<dbReference type="AlphaFoldDB" id="A0A2Z6G9D2"/>
<protein>
    <submittedName>
        <fullName evidence="2">Uncharacterized protein</fullName>
    </submittedName>
</protein>
<accession>A0A2Z6G9D2</accession>
<dbReference type="KEGG" id="fam:OYT1_ch0450"/>
<sequence>MVLMVLLCCLVLGSMSALLATLGHAAQASQRQQRSAAMLAEVKRVLLGRAAADASLPGSLPCPDANGDGSADLLSGNDCPYYIGRVPYKTLGIPEPLDGDNEPLWYALSRNFRDDNSNAINSDRIGDLTLSGWPSDNALAAVLFAAGHAQSGQSRSASNSAACVTTGSTLAETLCAANYLDAGNAALNTKSSRNLSFQSLIHDADYNDQVLPISSQELLALTAQRIAREVKACLDSYAAVSSARYPWAASITDTLSYRATVSKHYGRIPSQPRPLKAEISDSNVNALLDALATLQFALDRYATSNTIASRSALQAAGLSLVGSALAISTSSSPALPSSVTTLANDTGIATQALALSPPSSTIATVRALLQSTINGLIVNGIPLDSGMSIGWPTSCSHVGSSYWNHWRNEVFYQVAEGAHPDGSGCVAGATCLRLNGDGEYRAMVVVGGSALAGQTPRQPSAEPPVTWLEGTNLHTSPALSFESYRRIDTESGRVNDLVVCLDGKNLCR</sequence>
<proteinExistence type="predicted"/>
<feature type="chain" id="PRO_5017487006" evidence="1">
    <location>
        <begin position="21"/>
        <end position="508"/>
    </location>
</feature>
<dbReference type="Proteomes" id="UP000033070">
    <property type="component" value="Chromosome"/>
</dbReference>
<keyword evidence="3" id="KW-1185">Reference proteome</keyword>
<reference evidence="2 3" key="1">
    <citation type="submission" date="2018-06" db="EMBL/GenBank/DDBJ databases">
        <title>OYT1 Genome Sequencing.</title>
        <authorList>
            <person name="Kato S."/>
            <person name="Itoh T."/>
            <person name="Ohkuma M."/>
        </authorList>
    </citation>
    <scope>NUCLEOTIDE SEQUENCE [LARGE SCALE GENOMIC DNA]</scope>
    <source>
        <strain evidence="2 3">OYT1</strain>
    </source>
</reference>
<gene>
    <name evidence="2" type="ORF">OYT1_ch0450</name>
</gene>
<dbReference type="EMBL" id="AP018738">
    <property type="protein sequence ID" value="BBE50023.1"/>
    <property type="molecule type" value="Genomic_DNA"/>
</dbReference>